<dbReference type="EMBL" id="BJUW01000009">
    <property type="protein sequence ID" value="GEK86932.1"/>
    <property type="molecule type" value="Genomic_DNA"/>
</dbReference>
<comment type="caution">
    <text evidence="2">The sequence shown here is derived from an EMBL/GenBank/DDBJ whole genome shotgun (WGS) entry which is preliminary data.</text>
</comment>
<reference evidence="2 3" key="1">
    <citation type="submission" date="2019-07" db="EMBL/GenBank/DDBJ databases">
        <title>Whole genome shotgun sequence of Microbacterium aerolatum NBRC 103071.</title>
        <authorList>
            <person name="Hosoyama A."/>
            <person name="Uohara A."/>
            <person name="Ohji S."/>
            <person name="Ichikawa N."/>
        </authorList>
    </citation>
    <scope>NUCLEOTIDE SEQUENCE [LARGE SCALE GENOMIC DNA]</scope>
    <source>
        <strain evidence="2 3">NBRC 103071</strain>
    </source>
</reference>
<evidence type="ECO:0000313" key="2">
    <source>
        <dbReference type="EMBL" id="GEK86932.1"/>
    </source>
</evidence>
<accession>A0A511AFZ5</accession>
<organism evidence="2 3">
    <name type="scientific">Microbacterium aerolatum</name>
    <dbReference type="NCBI Taxonomy" id="153731"/>
    <lineage>
        <taxon>Bacteria</taxon>
        <taxon>Bacillati</taxon>
        <taxon>Actinomycetota</taxon>
        <taxon>Actinomycetes</taxon>
        <taxon>Micrococcales</taxon>
        <taxon>Microbacteriaceae</taxon>
        <taxon>Microbacterium</taxon>
    </lineage>
</organism>
<evidence type="ECO:0000256" key="1">
    <source>
        <dbReference type="ARBA" id="ARBA00022795"/>
    </source>
</evidence>
<dbReference type="GO" id="GO:0044780">
    <property type="term" value="P:bacterial-type flagellum assembly"/>
    <property type="evidence" value="ECO:0007669"/>
    <property type="project" value="InterPro"/>
</dbReference>
<name>A0A511AFZ5_9MICO</name>
<dbReference type="Gene3D" id="1.20.58.300">
    <property type="entry name" value="FlgN-like"/>
    <property type="match status" value="1"/>
</dbReference>
<dbReference type="Proteomes" id="UP000321225">
    <property type="component" value="Unassembled WGS sequence"/>
</dbReference>
<dbReference type="Pfam" id="PF05130">
    <property type="entry name" value="FlgN"/>
    <property type="match status" value="1"/>
</dbReference>
<dbReference type="AlphaFoldDB" id="A0A511AFZ5"/>
<keyword evidence="3" id="KW-1185">Reference proteome</keyword>
<proteinExistence type="predicted"/>
<gene>
    <name evidence="2" type="ORF">MAE01_21080</name>
</gene>
<evidence type="ECO:0008006" key="4">
    <source>
        <dbReference type="Google" id="ProtNLM"/>
    </source>
</evidence>
<dbReference type="SUPFAM" id="SSF140566">
    <property type="entry name" value="FlgN-like"/>
    <property type="match status" value="1"/>
</dbReference>
<keyword evidence="1" id="KW-1005">Bacterial flagellum biogenesis</keyword>
<sequence length="170" mass="18913">MGWGLLGEGNMGANELSMQLWRERELLEMLLFKLDEQQLLLTAGRSHWIHFATREIEQVLERLRATALARSVEVSAVAEEWGAADDATLRALIAHAPEGVWRDVFADHLHALTQLTAEISQMRDTNADQIAGVMRATQETIAALGLDTGEYTTDGVRARDDSARIVDTQM</sequence>
<dbReference type="InterPro" id="IPR036679">
    <property type="entry name" value="FlgN-like_sf"/>
</dbReference>
<protein>
    <recommendedName>
        <fullName evidence="4">Flagellar protein FlgN</fullName>
    </recommendedName>
</protein>
<dbReference type="InterPro" id="IPR007809">
    <property type="entry name" value="FlgN-like"/>
</dbReference>
<evidence type="ECO:0000313" key="3">
    <source>
        <dbReference type="Proteomes" id="UP000321225"/>
    </source>
</evidence>